<evidence type="ECO:0008006" key="3">
    <source>
        <dbReference type="Google" id="ProtNLM"/>
    </source>
</evidence>
<comment type="caution">
    <text evidence="1">The sequence shown here is derived from an EMBL/GenBank/DDBJ whole genome shotgun (WGS) entry which is preliminary data.</text>
</comment>
<reference evidence="1 2" key="1">
    <citation type="journal article" date="2018" name="Elife">
        <title>Firefly genomes illuminate parallel origins of bioluminescence in beetles.</title>
        <authorList>
            <person name="Fallon T.R."/>
            <person name="Lower S.E."/>
            <person name="Chang C.H."/>
            <person name="Bessho-Uehara M."/>
            <person name="Martin G.J."/>
            <person name="Bewick A.J."/>
            <person name="Behringer M."/>
            <person name="Debat H.J."/>
            <person name="Wong I."/>
            <person name="Day J.C."/>
            <person name="Suvorov A."/>
            <person name="Silva C.J."/>
            <person name="Stanger-Hall K.F."/>
            <person name="Hall D.W."/>
            <person name="Schmitz R.J."/>
            <person name="Nelson D.R."/>
            <person name="Lewis S.M."/>
            <person name="Shigenobu S."/>
            <person name="Bybee S.M."/>
            <person name="Larracuente A.M."/>
            <person name="Oba Y."/>
            <person name="Weng J.K."/>
        </authorList>
    </citation>
    <scope>NUCLEOTIDE SEQUENCE [LARGE SCALE GENOMIC DNA]</scope>
    <source>
        <strain evidence="1">1611_PpyrPB1</strain>
        <tissue evidence="1">Whole body</tissue>
    </source>
</reference>
<name>A0A5N4B0M0_PHOPY</name>
<evidence type="ECO:0000313" key="2">
    <source>
        <dbReference type="Proteomes" id="UP000327044"/>
    </source>
</evidence>
<keyword evidence="2" id="KW-1185">Reference proteome</keyword>
<sequence length="78" mass="10001">MDVEEAICFWLLYKRMRERKRRKRKYWVHPILRDRLTHGQFITLYPKLRQYEPKFFNYFRMSKKSFDELLELIQENIL</sequence>
<accession>A0A5N4B0M0</accession>
<dbReference type="EMBL" id="VVIM01000001">
    <property type="protein sequence ID" value="KAB0803058.1"/>
    <property type="molecule type" value="Genomic_DNA"/>
</dbReference>
<proteinExistence type="predicted"/>
<dbReference type="AlphaFoldDB" id="A0A5N4B0M0"/>
<gene>
    <name evidence="1" type="ORF">PPYR_00028</name>
</gene>
<evidence type="ECO:0000313" key="1">
    <source>
        <dbReference type="EMBL" id="KAB0803058.1"/>
    </source>
</evidence>
<dbReference type="Proteomes" id="UP000327044">
    <property type="component" value="Unassembled WGS sequence"/>
</dbReference>
<dbReference type="InParanoid" id="A0A5N4B0M0"/>
<protein>
    <recommendedName>
        <fullName evidence="3">Protein ALP1-like</fullName>
    </recommendedName>
</protein>
<organism evidence="1 2">
    <name type="scientific">Photinus pyralis</name>
    <name type="common">Common eastern firefly</name>
    <name type="synonym">Lampyris pyralis</name>
    <dbReference type="NCBI Taxonomy" id="7054"/>
    <lineage>
        <taxon>Eukaryota</taxon>
        <taxon>Metazoa</taxon>
        <taxon>Ecdysozoa</taxon>
        <taxon>Arthropoda</taxon>
        <taxon>Hexapoda</taxon>
        <taxon>Insecta</taxon>
        <taxon>Pterygota</taxon>
        <taxon>Neoptera</taxon>
        <taxon>Endopterygota</taxon>
        <taxon>Coleoptera</taxon>
        <taxon>Polyphaga</taxon>
        <taxon>Elateriformia</taxon>
        <taxon>Elateroidea</taxon>
        <taxon>Lampyridae</taxon>
        <taxon>Lampyrinae</taxon>
        <taxon>Photinus</taxon>
    </lineage>
</organism>